<organism evidence="1 2">
    <name type="scientific">Paenibacillus taihuensis</name>
    <dbReference type="NCBI Taxonomy" id="1156355"/>
    <lineage>
        <taxon>Bacteria</taxon>
        <taxon>Bacillati</taxon>
        <taxon>Bacillota</taxon>
        <taxon>Bacilli</taxon>
        <taxon>Bacillales</taxon>
        <taxon>Paenibacillaceae</taxon>
        <taxon>Paenibacillus</taxon>
    </lineage>
</organism>
<comment type="caution">
    <text evidence="1">The sequence shown here is derived from an EMBL/GenBank/DDBJ whole genome shotgun (WGS) entry which is preliminary data.</text>
</comment>
<sequence length="99" mass="11490">MENTTALITSKGIMYQNKFFTCSRAISEQWFDHGSPYYMLEIQVHSENDLLLIMLDSGEAIAVHRIPILNTHSQRELDSYFTKLNELKLVKKLLKNEKG</sequence>
<dbReference type="Proteomes" id="UP000256304">
    <property type="component" value="Unassembled WGS sequence"/>
</dbReference>
<dbReference type="RefSeq" id="WP_116191922.1">
    <property type="nucleotide sequence ID" value="NZ_QTTN01000043.1"/>
</dbReference>
<dbReference type="OrthoDB" id="2664949at2"/>
<proteinExistence type="predicted"/>
<dbReference type="EMBL" id="QTTN01000043">
    <property type="protein sequence ID" value="REE67301.1"/>
    <property type="molecule type" value="Genomic_DNA"/>
</dbReference>
<keyword evidence="2" id="KW-1185">Reference proteome</keyword>
<reference evidence="1 2" key="1">
    <citation type="submission" date="2018-08" db="EMBL/GenBank/DDBJ databases">
        <title>Genomic Encyclopedia of Type Strains, Phase III (KMG-III): the genomes of soil and plant-associated and newly described type strains.</title>
        <authorList>
            <person name="Whitman W."/>
        </authorList>
    </citation>
    <scope>NUCLEOTIDE SEQUENCE [LARGE SCALE GENOMIC DNA]</scope>
    <source>
        <strain evidence="1 2">CGMCC 1.10966</strain>
    </source>
</reference>
<accession>A0A3D9QU52</accession>
<gene>
    <name evidence="1" type="ORF">A8990_1436</name>
</gene>
<evidence type="ECO:0000313" key="2">
    <source>
        <dbReference type="Proteomes" id="UP000256304"/>
    </source>
</evidence>
<evidence type="ECO:0000313" key="1">
    <source>
        <dbReference type="EMBL" id="REE67301.1"/>
    </source>
</evidence>
<protein>
    <submittedName>
        <fullName evidence="1">Uncharacterized protein</fullName>
    </submittedName>
</protein>
<dbReference type="AlphaFoldDB" id="A0A3D9QU52"/>
<name>A0A3D9QU52_9BACL</name>